<evidence type="ECO:0000259" key="3">
    <source>
        <dbReference type="Pfam" id="PF03413"/>
    </source>
</evidence>
<evidence type="ECO:0000256" key="2">
    <source>
        <dbReference type="SAM" id="Phobius"/>
    </source>
</evidence>
<dbReference type="Pfam" id="PF03929">
    <property type="entry name" value="PepSY_TM"/>
    <property type="match status" value="1"/>
</dbReference>
<reference evidence="4 6" key="1">
    <citation type="submission" date="2019-11" db="EMBL/GenBank/DDBJ databases">
        <title>Genomes of ocular Pseudomonas aeruginosa isolates.</title>
        <authorList>
            <person name="Khan M."/>
            <person name="Rice S.A."/>
            <person name="Willcox M.D.P."/>
            <person name="Stapleton F."/>
        </authorList>
    </citation>
    <scope>NUCLEOTIDE SEQUENCE [LARGE SCALE GENOMIC DNA]</scope>
    <source>
        <strain evidence="4 6">PA221</strain>
    </source>
</reference>
<evidence type="ECO:0000313" key="4">
    <source>
        <dbReference type="EMBL" id="MUI34427.1"/>
    </source>
</evidence>
<feature type="transmembrane region" description="Helical" evidence="2">
    <location>
        <begin position="20"/>
        <end position="42"/>
    </location>
</feature>
<evidence type="ECO:0000313" key="5">
    <source>
        <dbReference type="EMBL" id="WOS79342.1"/>
    </source>
</evidence>
<feature type="domain" description="PepSY" evidence="3">
    <location>
        <begin position="299"/>
        <end position="356"/>
    </location>
</feature>
<feature type="transmembrane region" description="Helical" evidence="2">
    <location>
        <begin position="428"/>
        <end position="460"/>
    </location>
</feature>
<dbReference type="InterPro" id="IPR025711">
    <property type="entry name" value="PepSY"/>
</dbReference>
<protein>
    <submittedName>
        <fullName evidence="4">PepSY domain-containing protein</fullName>
    </submittedName>
</protein>
<dbReference type="InterPro" id="IPR005625">
    <property type="entry name" value="PepSY-ass_TM"/>
</dbReference>
<keyword evidence="2" id="KW-1133">Transmembrane helix</keyword>
<reference evidence="5" key="2">
    <citation type="submission" date="2023-06" db="EMBL/GenBank/DDBJ databases">
        <authorList>
            <consortium name="Clinical and Environmental Microbiology Branch: Whole genome sequencing antimicrobial resistance pathogens in the healthcare setting"/>
        </authorList>
    </citation>
    <scope>NUCLEOTIDE SEQUENCE</scope>
    <source>
        <strain evidence="5">2021CK-01020</strain>
    </source>
</reference>
<evidence type="ECO:0000256" key="1">
    <source>
        <dbReference type="SAM" id="MobiDB-lite"/>
    </source>
</evidence>
<evidence type="ECO:0000313" key="6">
    <source>
        <dbReference type="Proteomes" id="UP000433532"/>
    </source>
</evidence>
<dbReference type="KEGG" id="paeb:NCGM1900_1190"/>
<sequence length="471" mass="52177">MQSNEKNGRDFYALAWRWHFYAGLFVAPFMILLALTGIVYLFKPQLDALLYPQLLRVEAGAQMRSADQLLAGVRQAHPQAAVSQYLPPSEAGRSAQFVIGEEGRQWNLFVDPYSGRELGRQDAQLNLQAVARALHGELMVGTVGDRLIELAAGWGIVLVVSGLYLWWPRGRAASALFWPRLHLRGRPLWRDLHVVAGFWGSLLLLFMLLSGMTWTGYWGKQFADVWNRFPAAMWNDVPTSDMQAGSLNSASRQQVPWPLENTPLPRSQPPAADAHAEHRGHSAQAGHAMPMDMPMPAGIPLQRVVDIARERGVAAGYGIALPSGMEGVYTISVFPDDPRHDATLHIDQYSGKVLADVRWQDYNAVARSVQMGVVLHEGKLFGLGNQLLMLAVCLAILLSSASGLWIWWKRKPAGRLGVPPLRHELPRWKTGIAIMLALGVAFPLVGASLLLVWALDWLVLSRLPAVRRVLA</sequence>
<dbReference type="Proteomes" id="UP001297540">
    <property type="component" value="Chromosome"/>
</dbReference>
<dbReference type="EMBL" id="CP136986">
    <property type="protein sequence ID" value="WOS79342.1"/>
    <property type="molecule type" value="Genomic_DNA"/>
</dbReference>
<proteinExistence type="predicted"/>
<dbReference type="RefSeq" id="WP_003092750.1">
    <property type="nucleotide sequence ID" value="NZ_AP014622.1"/>
</dbReference>
<dbReference type="Pfam" id="PF03413">
    <property type="entry name" value="PepSY"/>
    <property type="match status" value="1"/>
</dbReference>
<organism evidence="4 6">
    <name type="scientific">Pseudomonas aeruginosa</name>
    <dbReference type="NCBI Taxonomy" id="287"/>
    <lineage>
        <taxon>Bacteria</taxon>
        <taxon>Pseudomonadati</taxon>
        <taxon>Pseudomonadota</taxon>
        <taxon>Gammaproteobacteria</taxon>
        <taxon>Pseudomonadales</taxon>
        <taxon>Pseudomonadaceae</taxon>
        <taxon>Pseudomonas</taxon>
    </lineage>
</organism>
<feature type="transmembrane region" description="Helical" evidence="2">
    <location>
        <begin position="196"/>
        <end position="218"/>
    </location>
</feature>
<dbReference type="PANTHER" id="PTHR34219:SF1">
    <property type="entry name" value="PEPSY DOMAIN-CONTAINING PROTEIN"/>
    <property type="match status" value="1"/>
</dbReference>
<keyword evidence="2" id="KW-0472">Membrane</keyword>
<dbReference type="Proteomes" id="UP000433532">
    <property type="component" value="Unassembled WGS sequence"/>
</dbReference>
<feature type="region of interest" description="Disordered" evidence="1">
    <location>
        <begin position="256"/>
        <end position="286"/>
    </location>
</feature>
<dbReference type="EMBL" id="WOAD01000003">
    <property type="protein sequence ID" value="MUI34427.1"/>
    <property type="molecule type" value="Genomic_DNA"/>
</dbReference>
<reference evidence="5" key="3">
    <citation type="submission" date="2023-10" db="EMBL/GenBank/DDBJ databases">
        <title>Pathogen: clinical or host-associated sample.</title>
        <authorList>
            <person name="Hergert J."/>
            <person name="Casey R."/>
            <person name="Wagner J."/>
            <person name="Young E.L."/>
            <person name="Oakeson K.F."/>
        </authorList>
    </citation>
    <scope>NUCLEOTIDE SEQUENCE</scope>
    <source>
        <strain evidence="5">2021CK-01020</strain>
    </source>
</reference>
<feature type="transmembrane region" description="Helical" evidence="2">
    <location>
        <begin position="387"/>
        <end position="408"/>
    </location>
</feature>
<accession>A0A077JMD6</accession>
<feature type="transmembrane region" description="Helical" evidence="2">
    <location>
        <begin position="147"/>
        <end position="167"/>
    </location>
</feature>
<gene>
    <name evidence="4" type="ORF">GNQ48_05365</name>
    <name evidence="5" type="ORF">L4V69_09410</name>
</gene>
<keyword evidence="2" id="KW-0812">Transmembrane</keyword>
<dbReference type="AlphaFoldDB" id="A0A077JMD6"/>
<dbReference type="PANTHER" id="PTHR34219">
    <property type="entry name" value="IRON-REGULATED INNER MEMBRANE PROTEIN-RELATED"/>
    <property type="match status" value="1"/>
</dbReference>
<name>A0A077JMD6_PSEAI</name>